<gene>
    <name evidence="2" type="ORF">DAPPUDRAFT_301594</name>
</gene>
<dbReference type="KEGG" id="dpx:DAPPUDRAFT_301594"/>
<accession>E9GA68</accession>
<keyword evidence="3" id="KW-1185">Reference proteome</keyword>
<dbReference type="Proteomes" id="UP000000305">
    <property type="component" value="Unassembled WGS sequence"/>
</dbReference>
<dbReference type="EMBL" id="GL732536">
    <property type="protein sequence ID" value="EFX83691.1"/>
    <property type="molecule type" value="Genomic_DNA"/>
</dbReference>
<dbReference type="AlphaFoldDB" id="E9GA68"/>
<feature type="compositionally biased region" description="Basic residues" evidence="1">
    <location>
        <begin position="218"/>
        <end position="232"/>
    </location>
</feature>
<feature type="region of interest" description="Disordered" evidence="1">
    <location>
        <begin position="211"/>
        <end position="232"/>
    </location>
</feature>
<dbReference type="HOGENOM" id="CLU_1195898_0_0_1"/>
<organism evidence="2 3">
    <name type="scientific">Daphnia pulex</name>
    <name type="common">Water flea</name>
    <dbReference type="NCBI Taxonomy" id="6669"/>
    <lineage>
        <taxon>Eukaryota</taxon>
        <taxon>Metazoa</taxon>
        <taxon>Ecdysozoa</taxon>
        <taxon>Arthropoda</taxon>
        <taxon>Crustacea</taxon>
        <taxon>Branchiopoda</taxon>
        <taxon>Diplostraca</taxon>
        <taxon>Cladocera</taxon>
        <taxon>Anomopoda</taxon>
        <taxon>Daphniidae</taxon>
        <taxon>Daphnia</taxon>
    </lineage>
</organism>
<protein>
    <submittedName>
        <fullName evidence="2">Uncharacterized protein</fullName>
    </submittedName>
</protein>
<evidence type="ECO:0000313" key="2">
    <source>
        <dbReference type="EMBL" id="EFX83691.1"/>
    </source>
</evidence>
<dbReference type="OrthoDB" id="6345720at2759"/>
<evidence type="ECO:0000313" key="3">
    <source>
        <dbReference type="Proteomes" id="UP000000305"/>
    </source>
</evidence>
<proteinExistence type="predicted"/>
<name>E9GA68_DAPPU</name>
<sequence length="232" mass="26616">MAYAVEHQYTRTPVRRFLEVFRDEHQYDRRPCGLTPIYPSKAVPKKKPCHAAGIFPIKPKKAGQSQSRLPVPVRSVESGVRSSKVQAKFTGTTSRKGKSMIPVLSNQFTIHAPKIEALKKRERELMVELLKVRAEREDVESLQRKLFVHKPTPAKTRKRRSKSLALDSPFSLDNDSHLCQNMSPMPLLSPAQSKNPGSIYENYRRTLTFLQTPSRSTFKQRTRSTSRRSTKR</sequence>
<reference evidence="2 3" key="1">
    <citation type="journal article" date="2011" name="Science">
        <title>The ecoresponsive genome of Daphnia pulex.</title>
        <authorList>
            <person name="Colbourne J.K."/>
            <person name="Pfrender M.E."/>
            <person name="Gilbert D."/>
            <person name="Thomas W.K."/>
            <person name="Tucker A."/>
            <person name="Oakley T.H."/>
            <person name="Tokishita S."/>
            <person name="Aerts A."/>
            <person name="Arnold G.J."/>
            <person name="Basu M.K."/>
            <person name="Bauer D.J."/>
            <person name="Caceres C.E."/>
            <person name="Carmel L."/>
            <person name="Casola C."/>
            <person name="Choi J.H."/>
            <person name="Detter J.C."/>
            <person name="Dong Q."/>
            <person name="Dusheyko S."/>
            <person name="Eads B.D."/>
            <person name="Frohlich T."/>
            <person name="Geiler-Samerotte K.A."/>
            <person name="Gerlach D."/>
            <person name="Hatcher P."/>
            <person name="Jogdeo S."/>
            <person name="Krijgsveld J."/>
            <person name="Kriventseva E.V."/>
            <person name="Kultz D."/>
            <person name="Laforsch C."/>
            <person name="Lindquist E."/>
            <person name="Lopez J."/>
            <person name="Manak J.R."/>
            <person name="Muller J."/>
            <person name="Pangilinan J."/>
            <person name="Patwardhan R.P."/>
            <person name="Pitluck S."/>
            <person name="Pritham E.J."/>
            <person name="Rechtsteiner A."/>
            <person name="Rho M."/>
            <person name="Rogozin I.B."/>
            <person name="Sakarya O."/>
            <person name="Salamov A."/>
            <person name="Schaack S."/>
            <person name="Shapiro H."/>
            <person name="Shiga Y."/>
            <person name="Skalitzky C."/>
            <person name="Smith Z."/>
            <person name="Souvorov A."/>
            <person name="Sung W."/>
            <person name="Tang Z."/>
            <person name="Tsuchiya D."/>
            <person name="Tu H."/>
            <person name="Vos H."/>
            <person name="Wang M."/>
            <person name="Wolf Y.I."/>
            <person name="Yamagata H."/>
            <person name="Yamada T."/>
            <person name="Ye Y."/>
            <person name="Shaw J.R."/>
            <person name="Andrews J."/>
            <person name="Crease T.J."/>
            <person name="Tang H."/>
            <person name="Lucas S.M."/>
            <person name="Robertson H.M."/>
            <person name="Bork P."/>
            <person name="Koonin E.V."/>
            <person name="Zdobnov E.M."/>
            <person name="Grigoriev I.V."/>
            <person name="Lynch M."/>
            <person name="Boore J.L."/>
        </authorList>
    </citation>
    <scope>NUCLEOTIDE SEQUENCE [LARGE SCALE GENOMIC DNA]</scope>
</reference>
<dbReference type="InParanoid" id="E9GA68"/>
<evidence type="ECO:0000256" key="1">
    <source>
        <dbReference type="SAM" id="MobiDB-lite"/>
    </source>
</evidence>